<evidence type="ECO:0000313" key="1">
    <source>
        <dbReference type="EMBL" id="TAW29415.1"/>
    </source>
</evidence>
<proteinExistence type="predicted"/>
<accession>A0ABD7PR72</accession>
<dbReference type="SUPFAM" id="SSF52540">
    <property type="entry name" value="P-loop containing nucleoside triphosphate hydrolases"/>
    <property type="match status" value="1"/>
</dbReference>
<keyword evidence="1" id="KW-0067">ATP-binding</keyword>
<dbReference type="RefSeq" id="WP_130726713.1">
    <property type="nucleotide sequence ID" value="NZ_SIPR01000001.1"/>
</dbReference>
<protein>
    <submittedName>
        <fullName evidence="1">ATP-binding protein</fullName>
    </submittedName>
</protein>
<sequence length="1441" mass="162319">MAVVRTFGDIAADSIDDRTDIARLMEGLGRSKSATWEDILQSPRILLISEAGTGKTHECKEQIKRLRDAGELAFFLELSQLASSPDLKSLLDYEEEALLAQWVSSQSDIATFFLDSIDELKLTLNSFETALKRFGKGIEGQLARARIVVTTRPVPFDGALVRTHLPVPPKPTLADTLSKEERFASVAVGEFEKDSDNAGSDEPPAFRTVGLIPLSDSQVVEFAREQGVLDAEEFFADPEAQESLEFARRPQDIIELCAEWKLNRRIGTHREQVEANVRIKLQPRVDRKEAAELSADRASEGASRLALAMVQTRTLTIRYSSNSDKLENTAALNPARILTDWRPEEVRALLERPLFNFASYERVRFHHQSVLHFLASERIRWKLAKGMPFKRLRNLLFADTHGTTIVRPSLRTVAGWLALTEPLVFEVLRDNEPSVLFDEGDPRSLLQIQRDQALRAYVARFGRGGWRGMSVPMIQLNRFASAALASTINKEWAAGIENDEVRQTLLHLVANGKLRGCADLVEQVAFDTTRSDVERMIALRAMDVLDHPQLAAALASIAEDPSKWSSDLSLRAVSLLFPHRMSVDVLCAVVARTPRSERLVTDLQWRVTRLVAESPMSLGEMERLRDGLMDLILTGLRWEGDYPHLRADNPQLTGILAALCIRGVEESQSVQWLQASFAALRLQDRQLGPEQPQRDLLKVLASLGAAETCTLFGAAHALFRTVRQLSDPWHHLLEIIAHERYIELRADRDLGWIKDSIADTTRDLFERNVMLAASMRLPPPDNVGSAYLEALSPLVADSPELSEALRQFILRVSDAAVLERWQEEDEERRLAREEKRSQDKESWIQFWRQVANDPESAFSKERVVTTAHNLWRLMRGNDSDDRASGWNRKFIEQHFGEATANQLRLSLMDIWRNYQPTLPCERPETERNTYFDIWLLGLSGIFAEAENPKWTSSLTEDDARRAARFSLIYLNSLPHWMEDLSTHHPAAVDDTIGVELSWELAQPSSGHDITLLYHLAHGTGTTARVVMHRFMKWLNDEGDLKTGSTQFGHLTRVLDIILKHGNGNEREIVEELALGRLARDLPLTVIAPWLHTLMRLNPEVGVGMLERLLSGVEPTRDGPAVNLFNSLFGDRSNSINPKTVAVSPQTLLRLARLAYHHMRPEHDQRHDGAYTPNARDDAQRAREAILGAILEAKGQDAWTAKLELAGDPISGDYKDRVLALAEEAWAHEIDGIGYTEAQAAAFDRNSEAAPMTDEGMFMVMMDRLDDIEDLLLRDISPRDHWARIDDEHIMRREIARVLDGSKRDIYRVNQEAVTADEKETDIRLTSTASDQQAVIELKLGENYSGRVLRDTIKDQLVEKYMAPSDSRSGCLFVTVAEDKNWEHPDTAKKINIDGLRDMLNAEAVRVASTVGGSVRLAAFVLDLRKRLGTEAERRGKSGYGP</sequence>
<evidence type="ECO:0000313" key="2">
    <source>
        <dbReference type="Proteomes" id="UP000292036"/>
    </source>
</evidence>
<dbReference type="InterPro" id="IPR027417">
    <property type="entry name" value="P-loop_NTPase"/>
</dbReference>
<keyword evidence="1" id="KW-0547">Nucleotide-binding</keyword>
<name>A0ABD7PR72_RHILE</name>
<dbReference type="Proteomes" id="UP000292036">
    <property type="component" value="Unassembled WGS sequence"/>
</dbReference>
<dbReference type="GO" id="GO:0005524">
    <property type="term" value="F:ATP binding"/>
    <property type="evidence" value="ECO:0007669"/>
    <property type="project" value="UniProtKB-KW"/>
</dbReference>
<dbReference type="Gene3D" id="3.40.50.300">
    <property type="entry name" value="P-loop containing nucleotide triphosphate hydrolases"/>
    <property type="match status" value="1"/>
</dbReference>
<organism evidence="1 2">
    <name type="scientific">Rhizobium leguminosarum</name>
    <dbReference type="NCBI Taxonomy" id="384"/>
    <lineage>
        <taxon>Bacteria</taxon>
        <taxon>Pseudomonadati</taxon>
        <taxon>Pseudomonadota</taxon>
        <taxon>Alphaproteobacteria</taxon>
        <taxon>Hyphomicrobiales</taxon>
        <taxon>Rhizobiaceae</taxon>
        <taxon>Rhizobium/Agrobacterium group</taxon>
        <taxon>Rhizobium</taxon>
    </lineage>
</organism>
<dbReference type="EMBL" id="SIPS01000001">
    <property type="protein sequence ID" value="TAW29415.1"/>
    <property type="molecule type" value="Genomic_DNA"/>
</dbReference>
<reference evidence="1 2" key="1">
    <citation type="submission" date="2019-02" db="EMBL/GenBank/DDBJ databases">
        <title>The genomic architecture of introgression among sibling species of bacteria.</title>
        <authorList>
            <person name="Cavassim M.I.A."/>
            <person name="Moeskjaer S."/>
            <person name="Moslemi C."/>
            <person name="Fields B."/>
            <person name="Bachmann A."/>
            <person name="Vilhjalmsson B."/>
            <person name="Schierup M.H."/>
            <person name="Young J.P.W."/>
            <person name="Andersen S.U."/>
        </authorList>
    </citation>
    <scope>NUCLEOTIDE SEQUENCE [LARGE SCALE GENOMIC DNA]</scope>
    <source>
        <strain evidence="1 2">SM151B</strain>
    </source>
</reference>
<comment type="caution">
    <text evidence="1">The sequence shown here is derived from an EMBL/GenBank/DDBJ whole genome shotgun (WGS) entry which is preliminary data.</text>
</comment>
<gene>
    <name evidence="1" type="ORF">ELI19_07870</name>
</gene>